<evidence type="ECO:0000313" key="2">
    <source>
        <dbReference type="Proteomes" id="UP000249458"/>
    </source>
</evidence>
<gene>
    <name evidence="1" type="ORF">B1207_07140</name>
</gene>
<organism evidence="1 2">
    <name type="scientific">Legionella quinlivanii</name>
    <dbReference type="NCBI Taxonomy" id="45073"/>
    <lineage>
        <taxon>Bacteria</taxon>
        <taxon>Pseudomonadati</taxon>
        <taxon>Pseudomonadota</taxon>
        <taxon>Gammaproteobacteria</taxon>
        <taxon>Legionellales</taxon>
        <taxon>Legionellaceae</taxon>
        <taxon>Legionella</taxon>
    </lineage>
</organism>
<name>A0A364LJ94_9GAMM</name>
<dbReference type="EMBL" id="MVJN01000005">
    <property type="protein sequence ID" value="RAP36576.1"/>
    <property type="molecule type" value="Genomic_DNA"/>
</dbReference>
<dbReference type="AlphaFoldDB" id="A0A364LJ94"/>
<proteinExistence type="predicted"/>
<dbReference type="Proteomes" id="UP000249458">
    <property type="component" value="Unassembled WGS sequence"/>
</dbReference>
<sequence length="75" mass="8470">MFSHLNLYQRYGDLKVSTFVQNMIAGNSTPLGFKECLLASEHLVPKEYISYTPITHPSMILTFPFAPESNSEGCR</sequence>
<reference evidence="1 2" key="1">
    <citation type="submission" date="2017-02" db="EMBL/GenBank/DDBJ databases">
        <title>Legionella quilivanii strain from human: case report and whole genome sequencing analysis.</title>
        <authorList>
            <person name="Lalancette C."/>
            <person name="Leduc J.-M."/>
            <person name="Levesque S."/>
            <person name="Fournier E."/>
            <person name="Saoud J."/>
            <person name="Faucher S.P."/>
            <person name="Bernard K."/>
            <person name="Martineau C."/>
            <person name="Longtin J."/>
        </authorList>
    </citation>
    <scope>NUCLEOTIDE SEQUENCE [LARGE SCALE GENOMIC DNA]</scope>
    <source>
        <strain evidence="1 2">ID143958</strain>
    </source>
</reference>
<accession>A0A364LJ94</accession>
<evidence type="ECO:0000313" key="1">
    <source>
        <dbReference type="EMBL" id="RAP36576.1"/>
    </source>
</evidence>
<protein>
    <submittedName>
        <fullName evidence="1">Uncharacterized protein</fullName>
    </submittedName>
</protein>
<comment type="caution">
    <text evidence="1">The sequence shown here is derived from an EMBL/GenBank/DDBJ whole genome shotgun (WGS) entry which is preliminary data.</text>
</comment>